<dbReference type="Proteomes" id="UP000821853">
    <property type="component" value="Chromosome 1"/>
</dbReference>
<proteinExistence type="predicted"/>
<organism evidence="2 3">
    <name type="scientific">Haemaphysalis longicornis</name>
    <name type="common">Bush tick</name>
    <dbReference type="NCBI Taxonomy" id="44386"/>
    <lineage>
        <taxon>Eukaryota</taxon>
        <taxon>Metazoa</taxon>
        <taxon>Ecdysozoa</taxon>
        <taxon>Arthropoda</taxon>
        <taxon>Chelicerata</taxon>
        <taxon>Arachnida</taxon>
        <taxon>Acari</taxon>
        <taxon>Parasitiformes</taxon>
        <taxon>Ixodida</taxon>
        <taxon>Ixodoidea</taxon>
        <taxon>Ixodidae</taxon>
        <taxon>Haemaphysalinae</taxon>
        <taxon>Haemaphysalis</taxon>
    </lineage>
</organism>
<accession>A0A9J6FL16</accession>
<dbReference type="VEuPathDB" id="VectorBase:HLOH_064858"/>
<name>A0A9J6FL16_HAELO</name>
<evidence type="ECO:0000256" key="1">
    <source>
        <dbReference type="SAM" id="MobiDB-lite"/>
    </source>
</evidence>
<evidence type="ECO:0000313" key="3">
    <source>
        <dbReference type="Proteomes" id="UP000821853"/>
    </source>
</evidence>
<sequence length="255" mass="28309">MSTSNPNCHRSSTLFPRRTPRCNHLRSAPPPAPLPPGDIKIVFRPRGGLDVNPHDPLTVVNHLQTQAFLLPHSQDQIRLHLRPNFVVITTPLEDRARQNAALYNIHINNQLYPLATHVAAPANSATGVVFGLPLNRNADDVFSDLIHSNPIFTSSMRFMGSSTLTKVTFNGSRVAYWIRYPMVTLRCAPLKHNTEACPRCWSVVHRADLCPSPAVDNRCNICGTLNTSSQHTYHPRSIMCAGPQPTGGPAYPQRY</sequence>
<feature type="region of interest" description="Disordered" evidence="1">
    <location>
        <begin position="1"/>
        <end position="37"/>
    </location>
</feature>
<dbReference type="EMBL" id="JABSTR010000001">
    <property type="protein sequence ID" value="KAH9363136.1"/>
    <property type="molecule type" value="Genomic_DNA"/>
</dbReference>
<dbReference type="AlphaFoldDB" id="A0A9J6FL16"/>
<keyword evidence="3" id="KW-1185">Reference proteome</keyword>
<evidence type="ECO:0000313" key="2">
    <source>
        <dbReference type="EMBL" id="KAH9363136.1"/>
    </source>
</evidence>
<comment type="caution">
    <text evidence="2">The sequence shown here is derived from an EMBL/GenBank/DDBJ whole genome shotgun (WGS) entry which is preliminary data.</text>
</comment>
<reference evidence="2 3" key="1">
    <citation type="journal article" date="2020" name="Cell">
        <title>Large-Scale Comparative Analyses of Tick Genomes Elucidate Their Genetic Diversity and Vector Capacities.</title>
        <authorList>
            <consortium name="Tick Genome and Microbiome Consortium (TIGMIC)"/>
            <person name="Jia N."/>
            <person name="Wang J."/>
            <person name="Shi W."/>
            <person name="Du L."/>
            <person name="Sun Y."/>
            <person name="Zhan W."/>
            <person name="Jiang J.F."/>
            <person name="Wang Q."/>
            <person name="Zhang B."/>
            <person name="Ji P."/>
            <person name="Bell-Sakyi L."/>
            <person name="Cui X.M."/>
            <person name="Yuan T.T."/>
            <person name="Jiang B.G."/>
            <person name="Yang W.F."/>
            <person name="Lam T.T."/>
            <person name="Chang Q.C."/>
            <person name="Ding S.J."/>
            <person name="Wang X.J."/>
            <person name="Zhu J.G."/>
            <person name="Ruan X.D."/>
            <person name="Zhao L."/>
            <person name="Wei J.T."/>
            <person name="Ye R.Z."/>
            <person name="Que T.C."/>
            <person name="Du C.H."/>
            <person name="Zhou Y.H."/>
            <person name="Cheng J.X."/>
            <person name="Dai P.F."/>
            <person name="Guo W.B."/>
            <person name="Han X.H."/>
            <person name="Huang E.J."/>
            <person name="Li L.F."/>
            <person name="Wei W."/>
            <person name="Gao Y.C."/>
            <person name="Liu J.Z."/>
            <person name="Shao H.Z."/>
            <person name="Wang X."/>
            <person name="Wang C.C."/>
            <person name="Yang T.C."/>
            <person name="Huo Q.B."/>
            <person name="Li W."/>
            <person name="Chen H.Y."/>
            <person name="Chen S.E."/>
            <person name="Zhou L.G."/>
            <person name="Ni X.B."/>
            <person name="Tian J.H."/>
            <person name="Sheng Y."/>
            <person name="Liu T."/>
            <person name="Pan Y.S."/>
            <person name="Xia L.Y."/>
            <person name="Li J."/>
            <person name="Zhao F."/>
            <person name="Cao W.C."/>
        </authorList>
    </citation>
    <scope>NUCLEOTIDE SEQUENCE [LARGE SCALE GENOMIC DNA]</scope>
    <source>
        <strain evidence="2">HaeL-2018</strain>
    </source>
</reference>
<feature type="compositionally biased region" description="Polar residues" evidence="1">
    <location>
        <begin position="1"/>
        <end position="14"/>
    </location>
</feature>
<gene>
    <name evidence="2" type="ORF">HPB48_011896</name>
</gene>
<protein>
    <submittedName>
        <fullName evidence="2">Uncharacterized protein</fullName>
    </submittedName>
</protein>